<feature type="domain" description="DUF7666" evidence="1">
    <location>
        <begin position="12"/>
        <end position="104"/>
    </location>
</feature>
<keyword evidence="3" id="KW-1185">Reference proteome</keyword>
<evidence type="ECO:0000259" key="1">
    <source>
        <dbReference type="Pfam" id="PF24703"/>
    </source>
</evidence>
<organism evidence="2 3">
    <name type="scientific">Propionivibrio dicarboxylicus</name>
    <dbReference type="NCBI Taxonomy" id="83767"/>
    <lineage>
        <taxon>Bacteria</taxon>
        <taxon>Pseudomonadati</taxon>
        <taxon>Pseudomonadota</taxon>
        <taxon>Betaproteobacteria</taxon>
        <taxon>Rhodocyclales</taxon>
        <taxon>Rhodocyclaceae</taxon>
        <taxon>Propionivibrio</taxon>
    </lineage>
</organism>
<protein>
    <recommendedName>
        <fullName evidence="1">DUF7666 domain-containing protein</fullName>
    </recommendedName>
</protein>
<evidence type="ECO:0000313" key="3">
    <source>
        <dbReference type="Proteomes" id="UP000198607"/>
    </source>
</evidence>
<name>A0A1G8ARV1_9RHOO</name>
<feature type="non-terminal residue" evidence="2">
    <location>
        <position position="143"/>
    </location>
</feature>
<gene>
    <name evidence="2" type="ORF">SAMN05660652_01481</name>
</gene>
<dbReference type="STRING" id="83767.SAMN05660652_01481"/>
<dbReference type="RefSeq" id="WP_218122657.1">
    <property type="nucleotide sequence ID" value="NZ_FNCY01000004.1"/>
</dbReference>
<proteinExistence type="predicted"/>
<reference evidence="2 3" key="1">
    <citation type="submission" date="2016-10" db="EMBL/GenBank/DDBJ databases">
        <authorList>
            <person name="de Groot N.N."/>
        </authorList>
    </citation>
    <scope>NUCLEOTIDE SEQUENCE [LARGE SCALE GENOMIC DNA]</scope>
    <source>
        <strain evidence="2 3">DSM 5885</strain>
    </source>
</reference>
<sequence length="143" mass="15685">MARKQKKQEEAITAFKGFNQDFQCRGFQFEVGKTYEHAGEVKACASGFHSCEYPLDVFNYYGPVSNRFAVVKASGQISRHDEDSKIACASLTIEAEIGLPTLVSRAVEWIIGKLDKTLEQTIITGYQSAATNTGYQSAATNTG</sequence>
<evidence type="ECO:0000313" key="2">
    <source>
        <dbReference type="EMBL" id="SDH23782.1"/>
    </source>
</evidence>
<dbReference type="Pfam" id="PF24703">
    <property type="entry name" value="DUF7666"/>
    <property type="match status" value="1"/>
</dbReference>
<dbReference type="EMBL" id="FNCY01000004">
    <property type="protein sequence ID" value="SDH23782.1"/>
    <property type="molecule type" value="Genomic_DNA"/>
</dbReference>
<accession>A0A1G8ARV1</accession>
<dbReference type="AlphaFoldDB" id="A0A1G8ARV1"/>
<dbReference type="Proteomes" id="UP000198607">
    <property type="component" value="Unassembled WGS sequence"/>
</dbReference>
<dbReference type="InterPro" id="IPR056083">
    <property type="entry name" value="DUF7666"/>
</dbReference>